<proteinExistence type="predicted"/>
<comment type="caution">
    <text evidence="2">The sequence shown here is derived from an EMBL/GenBank/DDBJ whole genome shotgun (WGS) entry which is preliminary data.</text>
</comment>
<dbReference type="Proteomes" id="UP000231632">
    <property type="component" value="Unassembled WGS sequence"/>
</dbReference>
<feature type="transmembrane region" description="Helical" evidence="1">
    <location>
        <begin position="39"/>
        <end position="56"/>
    </location>
</feature>
<accession>A0A1L8CN54</accession>
<name>A0A1L8CN54_9PROT</name>
<gene>
    <name evidence="2" type="ORF">MMIC_P1317</name>
</gene>
<evidence type="ECO:0000313" key="2">
    <source>
        <dbReference type="EMBL" id="GAV20352.1"/>
    </source>
</evidence>
<evidence type="ECO:0000313" key="3">
    <source>
        <dbReference type="Proteomes" id="UP000231632"/>
    </source>
</evidence>
<sequence>MTFPDMHDEQGIIFLSLTTLWPALFALTPASALVDRNGAFIFAGIALMAFAANSVLCRLAPGEELIDASVFTVIRLLTGAIALLLILKNQRQQ</sequence>
<dbReference type="OrthoDB" id="321830at2"/>
<organism evidence="2 3">
    <name type="scientific">Mariprofundus micogutta</name>
    <dbReference type="NCBI Taxonomy" id="1921010"/>
    <lineage>
        <taxon>Bacteria</taxon>
        <taxon>Pseudomonadati</taxon>
        <taxon>Pseudomonadota</taxon>
        <taxon>Candidatius Mariprofundia</taxon>
        <taxon>Mariprofundales</taxon>
        <taxon>Mariprofundaceae</taxon>
        <taxon>Mariprofundus</taxon>
    </lineage>
</organism>
<keyword evidence="1" id="KW-0472">Membrane</keyword>
<evidence type="ECO:0008006" key="4">
    <source>
        <dbReference type="Google" id="ProtNLM"/>
    </source>
</evidence>
<protein>
    <recommendedName>
        <fullName evidence="4">EamA-like transporter family protein</fullName>
    </recommendedName>
</protein>
<keyword evidence="3" id="KW-1185">Reference proteome</keyword>
<dbReference type="AlphaFoldDB" id="A0A1L8CN54"/>
<feature type="transmembrane region" description="Helical" evidence="1">
    <location>
        <begin position="12"/>
        <end position="32"/>
    </location>
</feature>
<feature type="transmembrane region" description="Helical" evidence="1">
    <location>
        <begin position="68"/>
        <end position="87"/>
    </location>
</feature>
<keyword evidence="1" id="KW-1133">Transmembrane helix</keyword>
<dbReference type="EMBL" id="BDFD01000009">
    <property type="protein sequence ID" value="GAV20352.1"/>
    <property type="molecule type" value="Genomic_DNA"/>
</dbReference>
<keyword evidence="1" id="KW-0812">Transmembrane</keyword>
<dbReference type="STRING" id="1921010.MMIC_P1317"/>
<reference evidence="2 3" key="1">
    <citation type="journal article" date="2017" name="Arch. Microbiol.">
        <title>Mariprofundus micogutta sp. nov., a novel iron-oxidizing zetaproteobacterium isolated from a deep-sea hydrothermal field at the Bayonnaise knoll of the Izu-Ogasawara arc, and a description of Mariprofundales ord. nov. and Zetaproteobacteria classis nov.</title>
        <authorList>
            <person name="Makita H."/>
            <person name="Tanaka E."/>
            <person name="Mitsunobu S."/>
            <person name="Miyazaki M."/>
            <person name="Nunoura T."/>
            <person name="Uematsu K."/>
            <person name="Takaki Y."/>
            <person name="Nishi S."/>
            <person name="Shimamura S."/>
            <person name="Takai K."/>
        </authorList>
    </citation>
    <scope>NUCLEOTIDE SEQUENCE [LARGE SCALE GENOMIC DNA]</scope>
    <source>
        <strain evidence="2 3">ET2</strain>
    </source>
</reference>
<evidence type="ECO:0000256" key="1">
    <source>
        <dbReference type="SAM" id="Phobius"/>
    </source>
</evidence>